<evidence type="ECO:0000256" key="10">
    <source>
        <dbReference type="ARBA" id="ARBA00023136"/>
    </source>
</evidence>
<accession>A0A8C6IES7</accession>
<evidence type="ECO:0000256" key="9">
    <source>
        <dbReference type="ARBA" id="ARBA00022989"/>
    </source>
</evidence>
<dbReference type="Proteomes" id="UP000694415">
    <property type="component" value="Unplaced"/>
</dbReference>
<evidence type="ECO:0000313" key="21">
    <source>
        <dbReference type="Ensembl" id="ENSMSIP00000035321.1"/>
    </source>
</evidence>
<dbReference type="AlphaFoldDB" id="A0A8C6IES7"/>
<dbReference type="GO" id="GO:0019864">
    <property type="term" value="F:IgG binding"/>
    <property type="evidence" value="ECO:0007669"/>
    <property type="project" value="Ensembl"/>
</dbReference>
<keyword evidence="4" id="KW-0399">Innate immunity</keyword>
<dbReference type="GO" id="GO:0019771">
    <property type="term" value="F:high-affinity IgG receptor activity"/>
    <property type="evidence" value="ECO:0007669"/>
    <property type="project" value="Ensembl"/>
</dbReference>
<evidence type="ECO:0000256" key="4">
    <source>
        <dbReference type="ARBA" id="ARBA00022588"/>
    </source>
</evidence>
<dbReference type="Pfam" id="PF13895">
    <property type="entry name" value="Ig_2"/>
    <property type="match status" value="2"/>
</dbReference>
<dbReference type="PANTHER" id="PTHR11481">
    <property type="entry name" value="IMMUNOGLOBULIN FC RECEPTOR"/>
    <property type="match status" value="1"/>
</dbReference>
<dbReference type="InterPro" id="IPR003599">
    <property type="entry name" value="Ig_sub"/>
</dbReference>
<dbReference type="Pfam" id="PF00047">
    <property type="entry name" value="ig"/>
    <property type="match status" value="1"/>
</dbReference>
<organism evidence="21 22">
    <name type="scientific">Mus spicilegus</name>
    <name type="common">Mound-building mouse</name>
    <dbReference type="NCBI Taxonomy" id="10103"/>
    <lineage>
        <taxon>Eukaryota</taxon>
        <taxon>Metazoa</taxon>
        <taxon>Chordata</taxon>
        <taxon>Craniata</taxon>
        <taxon>Vertebrata</taxon>
        <taxon>Euteleostomi</taxon>
        <taxon>Mammalia</taxon>
        <taxon>Eutheria</taxon>
        <taxon>Euarchontoglires</taxon>
        <taxon>Glires</taxon>
        <taxon>Rodentia</taxon>
        <taxon>Myomorpha</taxon>
        <taxon>Muroidea</taxon>
        <taxon>Muridae</taxon>
        <taxon>Murinae</taxon>
        <taxon>Mus</taxon>
        <taxon>Mus</taxon>
    </lineage>
</organism>
<keyword evidence="9 18" id="KW-1133">Transmembrane helix</keyword>
<feature type="signal peptide" evidence="19">
    <location>
        <begin position="1"/>
        <end position="24"/>
    </location>
</feature>
<sequence>MILTSFGDDMWLLTTLLLWVPVGGEVVNATKAVITLQPPWVSIFQKENVTLWCEGPHLPGDSSTQWFINGTAVQISTPSYSIPEASFQDSGEYRCQIGSSMPSDPVQLQIHNDWLLLQASRRVLTEGELLALRCHGWKNKLVYNVVFYRNGKSFQFSSDSEVAILKTNLSHSGIYHCSGTGRHRYTSAGVSITVKELFTTPVLRASVSSPFPEGSLVTLNCETNLLLQRPGLQLHFSFYVGSKILEYRNTSSEYHIPRAEREDAGFYWCEVATEDSSVLKRSPELELQVLGPQSSAPVWFHILFYLSVGIMFLVNTVLYVKIHRLQREKKYNLEVPLVSEQGKKANSFQQIRSDGVYEEVTATASQTTPKEAPDGPRSSVGDCGPEQPEPLPPSDSTGAQTSQS</sequence>
<dbReference type="PROSITE" id="PS50835">
    <property type="entry name" value="IG_LIKE"/>
    <property type="match status" value="2"/>
</dbReference>
<keyword evidence="11" id="KW-1015">Disulfide bond</keyword>
<evidence type="ECO:0000256" key="11">
    <source>
        <dbReference type="ARBA" id="ARBA00023157"/>
    </source>
</evidence>
<evidence type="ECO:0000259" key="20">
    <source>
        <dbReference type="PROSITE" id="PS50835"/>
    </source>
</evidence>
<feature type="compositionally biased region" description="Polar residues" evidence="17">
    <location>
        <begin position="394"/>
        <end position="404"/>
    </location>
</feature>
<dbReference type="GO" id="GO:0009897">
    <property type="term" value="C:external side of plasma membrane"/>
    <property type="evidence" value="ECO:0007669"/>
    <property type="project" value="Ensembl"/>
</dbReference>
<evidence type="ECO:0000256" key="13">
    <source>
        <dbReference type="ARBA" id="ARBA00023319"/>
    </source>
</evidence>
<evidence type="ECO:0000313" key="22">
    <source>
        <dbReference type="Proteomes" id="UP000694415"/>
    </source>
</evidence>
<dbReference type="GO" id="GO:0006910">
    <property type="term" value="P:phagocytosis, recognition"/>
    <property type="evidence" value="ECO:0007669"/>
    <property type="project" value="Ensembl"/>
</dbReference>
<evidence type="ECO:0000256" key="18">
    <source>
        <dbReference type="SAM" id="Phobius"/>
    </source>
</evidence>
<dbReference type="CDD" id="cd05753">
    <property type="entry name" value="Ig2_FcgammaR_like"/>
    <property type="match status" value="1"/>
</dbReference>
<dbReference type="GO" id="GO:0032760">
    <property type="term" value="P:positive regulation of tumor necrosis factor production"/>
    <property type="evidence" value="ECO:0007669"/>
    <property type="project" value="TreeGrafter"/>
</dbReference>
<keyword evidence="3" id="KW-0597">Phosphoprotein</keyword>
<dbReference type="CDD" id="cd05752">
    <property type="entry name" value="Ig1_FcgammaR_like"/>
    <property type="match status" value="1"/>
</dbReference>
<dbReference type="InterPro" id="IPR013783">
    <property type="entry name" value="Ig-like_fold"/>
</dbReference>
<dbReference type="SUPFAM" id="SSF48726">
    <property type="entry name" value="Immunoglobulin"/>
    <property type="match status" value="3"/>
</dbReference>
<comment type="subcellular location">
    <subcellularLocation>
        <location evidence="1">Cell membrane</location>
        <topology evidence="1">Single-pass type I membrane protein</topology>
    </subcellularLocation>
</comment>
<keyword evidence="7" id="KW-0677">Repeat</keyword>
<name>A0A8C6IES7_MUSSI</name>
<comment type="similarity">
    <text evidence="14">Belongs to the immunoglobulin superfamily. FCGR1 family.</text>
</comment>
<evidence type="ECO:0000256" key="6">
    <source>
        <dbReference type="ARBA" id="ARBA00022729"/>
    </source>
</evidence>
<evidence type="ECO:0000256" key="19">
    <source>
        <dbReference type="SAM" id="SignalP"/>
    </source>
</evidence>
<dbReference type="PANTHER" id="PTHR11481:SF11">
    <property type="entry name" value="HIGH AFFINITY IMMUNOGLOBULIN GAMMA FC RECEPTOR I-RELATED"/>
    <property type="match status" value="1"/>
</dbReference>
<dbReference type="SMART" id="SM00408">
    <property type="entry name" value="IGc2"/>
    <property type="match status" value="3"/>
</dbReference>
<dbReference type="GO" id="GO:0001805">
    <property type="term" value="P:positive regulation of type III hypersensitivity"/>
    <property type="evidence" value="ECO:0007669"/>
    <property type="project" value="Ensembl"/>
</dbReference>
<dbReference type="Gene3D" id="2.60.40.10">
    <property type="entry name" value="Immunoglobulins"/>
    <property type="match status" value="3"/>
</dbReference>
<dbReference type="GO" id="GO:0006898">
    <property type="term" value="P:receptor-mediated endocytosis"/>
    <property type="evidence" value="ECO:0007669"/>
    <property type="project" value="Ensembl"/>
</dbReference>
<reference evidence="21" key="2">
    <citation type="submission" date="2025-09" db="UniProtKB">
        <authorList>
            <consortium name="Ensembl"/>
        </authorList>
    </citation>
    <scope>IDENTIFICATION</scope>
</reference>
<evidence type="ECO:0000256" key="3">
    <source>
        <dbReference type="ARBA" id="ARBA00022553"/>
    </source>
</evidence>
<feature type="transmembrane region" description="Helical" evidence="18">
    <location>
        <begin position="298"/>
        <end position="320"/>
    </location>
</feature>
<dbReference type="FunFam" id="2.60.40.10:FF:000217">
    <property type="entry name" value="High affinity immunoglobulin gamma Fc receptor I"/>
    <property type="match status" value="1"/>
</dbReference>
<dbReference type="GO" id="GO:0042742">
    <property type="term" value="P:defense response to bacterium"/>
    <property type="evidence" value="ECO:0007669"/>
    <property type="project" value="Ensembl"/>
</dbReference>
<feature type="domain" description="Ig-like" evidence="20">
    <location>
        <begin position="201"/>
        <end position="286"/>
    </location>
</feature>
<dbReference type="GO" id="GO:0006911">
    <property type="term" value="P:phagocytosis, engulfment"/>
    <property type="evidence" value="ECO:0007669"/>
    <property type="project" value="Ensembl"/>
</dbReference>
<dbReference type="SMART" id="SM00409">
    <property type="entry name" value="IG"/>
    <property type="match status" value="3"/>
</dbReference>
<keyword evidence="10 18" id="KW-0472">Membrane</keyword>
<dbReference type="FunFam" id="2.60.40.10:FF:000651">
    <property type="entry name" value="Fc receptor like 1"/>
    <property type="match status" value="1"/>
</dbReference>
<evidence type="ECO:0000256" key="17">
    <source>
        <dbReference type="SAM" id="MobiDB-lite"/>
    </source>
</evidence>
<proteinExistence type="inferred from homology"/>
<dbReference type="GeneTree" id="ENSGT01050000244808"/>
<evidence type="ECO:0000256" key="8">
    <source>
        <dbReference type="ARBA" id="ARBA00022859"/>
    </source>
</evidence>
<evidence type="ECO:0000256" key="2">
    <source>
        <dbReference type="ARBA" id="ARBA00022475"/>
    </source>
</evidence>
<keyword evidence="13" id="KW-0393">Immunoglobulin domain</keyword>
<dbReference type="GO" id="GO:0001788">
    <property type="term" value="P:antibody-dependent cellular cytotoxicity"/>
    <property type="evidence" value="ECO:0007669"/>
    <property type="project" value="Ensembl"/>
</dbReference>
<dbReference type="InterPro" id="IPR007110">
    <property type="entry name" value="Ig-like_dom"/>
</dbReference>
<keyword evidence="12" id="KW-0325">Glycoprotein</keyword>
<feature type="chain" id="PRO_5034261035" description="High affinity immunoglobulin gamma Fc receptor I" evidence="19">
    <location>
        <begin position="25"/>
        <end position="404"/>
    </location>
</feature>
<keyword evidence="5 18" id="KW-0812">Transmembrane</keyword>
<dbReference type="InterPro" id="IPR013151">
    <property type="entry name" value="Immunoglobulin_dom"/>
</dbReference>
<feature type="region of interest" description="Disordered" evidence="17">
    <location>
        <begin position="359"/>
        <end position="404"/>
    </location>
</feature>
<dbReference type="InterPro" id="IPR050488">
    <property type="entry name" value="Ig_Fc_receptor"/>
</dbReference>
<evidence type="ECO:0000256" key="16">
    <source>
        <dbReference type="ARBA" id="ARBA00083540"/>
    </source>
</evidence>
<dbReference type="GO" id="GO:0045087">
    <property type="term" value="P:innate immune response"/>
    <property type="evidence" value="ECO:0007669"/>
    <property type="project" value="UniProtKB-KW"/>
</dbReference>
<protein>
    <recommendedName>
        <fullName evidence="15">High affinity immunoglobulin gamma Fc receptor I</fullName>
    </recommendedName>
    <alternativeName>
        <fullName evidence="16">Fc-gamma RI</fullName>
    </alternativeName>
</protein>
<evidence type="ECO:0000256" key="14">
    <source>
        <dbReference type="ARBA" id="ARBA00061183"/>
    </source>
</evidence>
<dbReference type="GO" id="GO:0001798">
    <property type="term" value="P:positive regulation of type IIa hypersensitivity"/>
    <property type="evidence" value="ECO:0007669"/>
    <property type="project" value="Ensembl"/>
</dbReference>
<dbReference type="FunFam" id="2.60.40.10:FF:000356">
    <property type="entry name" value="Low affinity immunoglobulin gamma Fc region receptor III-A"/>
    <property type="match status" value="1"/>
</dbReference>
<dbReference type="GO" id="GO:0050766">
    <property type="term" value="P:positive regulation of phagocytosis"/>
    <property type="evidence" value="ECO:0007669"/>
    <property type="project" value="Ensembl"/>
</dbReference>
<evidence type="ECO:0000256" key="7">
    <source>
        <dbReference type="ARBA" id="ARBA00022737"/>
    </source>
</evidence>
<dbReference type="GO" id="GO:0042590">
    <property type="term" value="P:antigen processing and presentation of exogenous peptide antigen via MHC class I"/>
    <property type="evidence" value="ECO:0007669"/>
    <property type="project" value="Ensembl"/>
</dbReference>
<keyword evidence="8" id="KW-0391">Immunity</keyword>
<keyword evidence="6 19" id="KW-0732">Signal</keyword>
<evidence type="ECO:0000256" key="1">
    <source>
        <dbReference type="ARBA" id="ARBA00004251"/>
    </source>
</evidence>
<evidence type="ECO:0000256" key="15">
    <source>
        <dbReference type="ARBA" id="ARBA00071992"/>
    </source>
</evidence>
<evidence type="ECO:0000256" key="12">
    <source>
        <dbReference type="ARBA" id="ARBA00023180"/>
    </source>
</evidence>
<keyword evidence="22" id="KW-1185">Reference proteome</keyword>
<dbReference type="InterPro" id="IPR003598">
    <property type="entry name" value="Ig_sub2"/>
</dbReference>
<dbReference type="Ensembl" id="ENSMSIT00000044496.1">
    <property type="protein sequence ID" value="ENSMSIP00000035321.1"/>
    <property type="gene ID" value="ENSMSIG00000029414.1"/>
</dbReference>
<reference evidence="21" key="1">
    <citation type="submission" date="2025-08" db="UniProtKB">
        <authorList>
            <consortium name="Ensembl"/>
        </authorList>
    </citation>
    <scope>IDENTIFICATION</scope>
</reference>
<keyword evidence="2" id="KW-1003">Cell membrane</keyword>
<feature type="domain" description="Ig-like" evidence="20">
    <location>
        <begin position="32"/>
        <end position="111"/>
    </location>
</feature>
<evidence type="ECO:0000256" key="5">
    <source>
        <dbReference type="ARBA" id="ARBA00022692"/>
    </source>
</evidence>
<dbReference type="InterPro" id="IPR036179">
    <property type="entry name" value="Ig-like_dom_sf"/>
</dbReference>